<comment type="caution">
    <text evidence="3">The sequence shown here is derived from an EMBL/GenBank/DDBJ whole genome shotgun (WGS) entry which is preliminary data.</text>
</comment>
<dbReference type="InterPro" id="IPR036291">
    <property type="entry name" value="NAD(P)-bd_dom_sf"/>
</dbReference>
<proteinExistence type="inferred from homology"/>
<dbReference type="InterPro" id="IPR002347">
    <property type="entry name" value="SDR_fam"/>
</dbReference>
<dbReference type="CDD" id="cd05233">
    <property type="entry name" value="SDR_c"/>
    <property type="match status" value="1"/>
</dbReference>
<dbReference type="AlphaFoldDB" id="X1FL26"/>
<organism evidence="3">
    <name type="scientific">marine sediment metagenome</name>
    <dbReference type="NCBI Taxonomy" id="412755"/>
    <lineage>
        <taxon>unclassified sequences</taxon>
        <taxon>metagenomes</taxon>
        <taxon>ecological metagenomes</taxon>
    </lineage>
</organism>
<feature type="non-terminal residue" evidence="3">
    <location>
        <position position="117"/>
    </location>
</feature>
<dbReference type="Pfam" id="PF00106">
    <property type="entry name" value="adh_short"/>
    <property type="match status" value="1"/>
</dbReference>
<dbReference type="EMBL" id="BARU01014465">
    <property type="protein sequence ID" value="GAH33235.1"/>
    <property type="molecule type" value="Genomic_DNA"/>
</dbReference>
<gene>
    <name evidence="3" type="ORF">S03H2_25513</name>
</gene>
<comment type="similarity">
    <text evidence="1">Belongs to the short-chain dehydrogenases/reductases (SDR) family.</text>
</comment>
<accession>X1FL26</accession>
<reference evidence="3" key="1">
    <citation type="journal article" date="2014" name="Front. Microbiol.">
        <title>High frequency of phylogenetically diverse reductive dehalogenase-homologous genes in deep subseafloor sedimentary metagenomes.</title>
        <authorList>
            <person name="Kawai M."/>
            <person name="Futagami T."/>
            <person name="Toyoda A."/>
            <person name="Takaki Y."/>
            <person name="Nishi S."/>
            <person name="Hori S."/>
            <person name="Arai W."/>
            <person name="Tsubouchi T."/>
            <person name="Morono Y."/>
            <person name="Uchiyama I."/>
            <person name="Ito T."/>
            <person name="Fujiyama A."/>
            <person name="Inagaki F."/>
            <person name="Takami H."/>
        </authorList>
    </citation>
    <scope>NUCLEOTIDE SEQUENCE</scope>
    <source>
        <strain evidence="3">Expedition CK06-06</strain>
    </source>
</reference>
<name>X1FL26_9ZZZZ</name>
<dbReference type="PRINTS" id="PR00081">
    <property type="entry name" value="GDHRDH"/>
</dbReference>
<dbReference type="PANTHER" id="PTHR43669">
    <property type="entry name" value="5-KETO-D-GLUCONATE 5-REDUCTASE"/>
    <property type="match status" value="1"/>
</dbReference>
<sequence length="117" mass="12513">MMSCRGKVAIVTGGGTGIGRAVALRFVQQDVRVVIVGRRREPLELVVCEAATLGGEARPVQADLTQEGDVRHVIEATLETYGAIDILVNNAGVPGSGRPIHEIALEEWEEIIRGNLT</sequence>
<keyword evidence="2" id="KW-0560">Oxidoreductase</keyword>
<dbReference type="SUPFAM" id="SSF51735">
    <property type="entry name" value="NAD(P)-binding Rossmann-fold domains"/>
    <property type="match status" value="1"/>
</dbReference>
<dbReference type="GO" id="GO:0016491">
    <property type="term" value="F:oxidoreductase activity"/>
    <property type="evidence" value="ECO:0007669"/>
    <property type="project" value="UniProtKB-KW"/>
</dbReference>
<evidence type="ECO:0000256" key="2">
    <source>
        <dbReference type="ARBA" id="ARBA00023002"/>
    </source>
</evidence>
<evidence type="ECO:0000256" key="1">
    <source>
        <dbReference type="ARBA" id="ARBA00006484"/>
    </source>
</evidence>
<dbReference type="Gene3D" id="3.40.50.720">
    <property type="entry name" value="NAD(P)-binding Rossmann-like Domain"/>
    <property type="match status" value="1"/>
</dbReference>
<protein>
    <recommendedName>
        <fullName evidence="4">Ketoreductase (KR) domain-containing protein</fullName>
    </recommendedName>
</protein>
<evidence type="ECO:0000313" key="3">
    <source>
        <dbReference type="EMBL" id="GAH33235.1"/>
    </source>
</evidence>
<evidence type="ECO:0008006" key="4">
    <source>
        <dbReference type="Google" id="ProtNLM"/>
    </source>
</evidence>
<dbReference type="PANTHER" id="PTHR43669:SF3">
    <property type="entry name" value="ALCOHOL DEHYDROGENASE, PUTATIVE (AFU_ORTHOLOGUE AFUA_3G03445)-RELATED"/>
    <property type="match status" value="1"/>
</dbReference>